<gene>
    <name evidence="4" type="ORF">AA15669_0384</name>
</gene>
<feature type="transmembrane region" description="Helical" evidence="3">
    <location>
        <begin position="73"/>
        <end position="93"/>
    </location>
</feature>
<name>A0ABQ0NWS0_9PROT</name>
<proteinExistence type="inferred from homology"/>
<comment type="caution">
    <text evidence="4">The sequence shown here is derived from an EMBL/GenBank/DDBJ whole genome shotgun (WGS) entry which is preliminary data.</text>
</comment>
<keyword evidence="1" id="KW-0813">Transport</keyword>
<keyword evidence="1 3" id="KW-0472">Membrane</keyword>
<evidence type="ECO:0000313" key="4">
    <source>
        <dbReference type="EMBL" id="GBQ05264.1"/>
    </source>
</evidence>
<dbReference type="PIRSF" id="PIRSF032126">
    <property type="entry name" value="F0F1_ATP_synthase_subunit_I"/>
    <property type="match status" value="1"/>
</dbReference>
<evidence type="ECO:0000256" key="3">
    <source>
        <dbReference type="SAM" id="Phobius"/>
    </source>
</evidence>
<feature type="compositionally biased region" description="Basic and acidic residues" evidence="2">
    <location>
        <begin position="1"/>
        <end position="23"/>
    </location>
</feature>
<sequence length="119" mass="13164">MDHLSSKEERRFEERLSQAESRRVPQTKARRSFMGGGENSSFGMALRIGSDMIAGIAVGVGIGYGLDRWTGHLPLFLIVFTLLGFCAGMRNVWRVVNAPIPDVGAKKDGRSQRGQRIND</sequence>
<protein>
    <recommendedName>
        <fullName evidence="1">ATP synthase protein I</fullName>
    </recommendedName>
</protein>
<dbReference type="Proteomes" id="UP001062901">
    <property type="component" value="Unassembled WGS sequence"/>
</dbReference>
<feature type="region of interest" description="Disordered" evidence="2">
    <location>
        <begin position="1"/>
        <end position="36"/>
    </location>
</feature>
<dbReference type="EMBL" id="BAQD01000003">
    <property type="protein sequence ID" value="GBQ05264.1"/>
    <property type="molecule type" value="Genomic_DNA"/>
</dbReference>
<evidence type="ECO:0000256" key="1">
    <source>
        <dbReference type="PIRNR" id="PIRNR032126"/>
    </source>
</evidence>
<dbReference type="Pfam" id="PF09527">
    <property type="entry name" value="ATPase_gene1"/>
    <property type="match status" value="1"/>
</dbReference>
<evidence type="ECO:0000256" key="2">
    <source>
        <dbReference type="SAM" id="MobiDB-lite"/>
    </source>
</evidence>
<organism evidence="4 5">
    <name type="scientific">Saccharibacter floricola DSM 15669</name>
    <dbReference type="NCBI Taxonomy" id="1123227"/>
    <lineage>
        <taxon>Bacteria</taxon>
        <taxon>Pseudomonadati</taxon>
        <taxon>Pseudomonadota</taxon>
        <taxon>Alphaproteobacteria</taxon>
        <taxon>Acetobacterales</taxon>
        <taxon>Acetobacteraceae</taxon>
        <taxon>Saccharibacter</taxon>
    </lineage>
</organism>
<comment type="function">
    <text evidence="1">A possible function for this protein is to guide the assembly of the membrane sector of the ATPase enzyme complex.</text>
</comment>
<dbReference type="InterPro" id="IPR016989">
    <property type="entry name" value="Atp1_alphaprobac"/>
</dbReference>
<keyword evidence="3" id="KW-0812">Transmembrane</keyword>
<reference evidence="4" key="1">
    <citation type="submission" date="2013-04" db="EMBL/GenBank/DDBJ databases">
        <title>The genome sequencing project of 58 acetic acid bacteria.</title>
        <authorList>
            <person name="Okamoto-Kainuma A."/>
            <person name="Ishikawa M."/>
            <person name="Umino S."/>
            <person name="Koizumi Y."/>
            <person name="Shiwa Y."/>
            <person name="Yoshikawa H."/>
            <person name="Matsutani M."/>
            <person name="Matsushita K."/>
        </authorList>
    </citation>
    <scope>NUCLEOTIDE SEQUENCE</scope>
    <source>
        <strain evidence="4">DSM 15669</strain>
    </source>
</reference>
<evidence type="ECO:0000313" key="5">
    <source>
        <dbReference type="Proteomes" id="UP001062901"/>
    </source>
</evidence>
<accession>A0ABQ0NWS0</accession>
<keyword evidence="1" id="KW-0375">Hydrogen ion transport</keyword>
<keyword evidence="1" id="KW-0406">Ion transport</keyword>
<comment type="similarity">
    <text evidence="1">Belongs to the bacterial AtpI family.</text>
</comment>
<feature type="transmembrane region" description="Helical" evidence="3">
    <location>
        <begin position="44"/>
        <end position="66"/>
    </location>
</feature>
<dbReference type="RefSeq" id="WP_018979933.1">
    <property type="nucleotide sequence ID" value="NZ_BAQD01000003.1"/>
</dbReference>
<dbReference type="InterPro" id="IPR032820">
    <property type="entry name" value="ATPase_put"/>
</dbReference>
<keyword evidence="3" id="KW-1133">Transmembrane helix</keyword>
<keyword evidence="5" id="KW-1185">Reference proteome</keyword>